<proteinExistence type="predicted"/>
<organism evidence="2 3">
    <name type="scientific">Dactylosporangium maewongense</name>
    <dbReference type="NCBI Taxonomy" id="634393"/>
    <lineage>
        <taxon>Bacteria</taxon>
        <taxon>Bacillati</taxon>
        <taxon>Actinomycetota</taxon>
        <taxon>Actinomycetes</taxon>
        <taxon>Micromonosporales</taxon>
        <taxon>Micromonosporaceae</taxon>
        <taxon>Dactylosporangium</taxon>
    </lineage>
</organism>
<dbReference type="Proteomes" id="UP001501470">
    <property type="component" value="Unassembled WGS sequence"/>
</dbReference>
<protein>
    <submittedName>
        <fullName evidence="2">Uncharacterized protein</fullName>
    </submittedName>
</protein>
<gene>
    <name evidence="2" type="ORF">GCM10009827_004940</name>
</gene>
<name>A0ABN1ZK94_9ACTN</name>
<feature type="compositionally biased region" description="Low complexity" evidence="1">
    <location>
        <begin position="84"/>
        <end position="94"/>
    </location>
</feature>
<feature type="region of interest" description="Disordered" evidence="1">
    <location>
        <begin position="73"/>
        <end position="94"/>
    </location>
</feature>
<reference evidence="2 3" key="1">
    <citation type="journal article" date="2019" name="Int. J. Syst. Evol. Microbiol.">
        <title>The Global Catalogue of Microorganisms (GCM) 10K type strain sequencing project: providing services to taxonomists for standard genome sequencing and annotation.</title>
        <authorList>
            <consortium name="The Broad Institute Genomics Platform"/>
            <consortium name="The Broad Institute Genome Sequencing Center for Infectious Disease"/>
            <person name="Wu L."/>
            <person name="Ma J."/>
        </authorList>
    </citation>
    <scope>NUCLEOTIDE SEQUENCE [LARGE SCALE GENOMIC DNA]</scope>
    <source>
        <strain evidence="2 3">JCM 15933</strain>
    </source>
</reference>
<evidence type="ECO:0000256" key="1">
    <source>
        <dbReference type="SAM" id="MobiDB-lite"/>
    </source>
</evidence>
<comment type="caution">
    <text evidence="2">The sequence shown here is derived from an EMBL/GenBank/DDBJ whole genome shotgun (WGS) entry which is preliminary data.</text>
</comment>
<keyword evidence="3" id="KW-1185">Reference proteome</keyword>
<evidence type="ECO:0000313" key="3">
    <source>
        <dbReference type="Proteomes" id="UP001501470"/>
    </source>
</evidence>
<evidence type="ECO:0000313" key="2">
    <source>
        <dbReference type="EMBL" id="GAA1500118.1"/>
    </source>
</evidence>
<sequence length="115" mass="11287">MVFQPGPMSSAAISAFFSWLSVSDGRAAAVVRFTDGVFVEVEAGVFVEAGRSVVGAAVAWAVGAGDAGVVAGPGPGGAPPHAPSTPTSATVTAMTAAPRAPPTIFASHPSGLPRR</sequence>
<dbReference type="EMBL" id="BAAAQD010000001">
    <property type="protein sequence ID" value="GAA1500118.1"/>
    <property type="molecule type" value="Genomic_DNA"/>
</dbReference>
<accession>A0ABN1ZK94</accession>